<dbReference type="GO" id="GO:0006412">
    <property type="term" value="P:translation"/>
    <property type="evidence" value="ECO:0007669"/>
    <property type="project" value="TreeGrafter"/>
</dbReference>
<name>H5SPS3_9BACT</name>
<keyword evidence="2" id="KW-0677">Repeat</keyword>
<evidence type="ECO:0000256" key="2">
    <source>
        <dbReference type="ARBA" id="ARBA00022737"/>
    </source>
</evidence>
<dbReference type="PROSITE" id="PS50126">
    <property type="entry name" value="S1"/>
    <property type="match status" value="6"/>
</dbReference>
<keyword evidence="4 9" id="KW-0689">Ribosomal protein</keyword>
<feature type="domain" description="S1 motif" evidence="8">
    <location>
        <begin position="494"/>
        <end position="562"/>
    </location>
</feature>
<dbReference type="GO" id="GO:0022627">
    <property type="term" value="C:cytosolic small ribosomal subunit"/>
    <property type="evidence" value="ECO:0007669"/>
    <property type="project" value="TreeGrafter"/>
</dbReference>
<dbReference type="NCBIfam" id="NF004952">
    <property type="entry name" value="PRK06299.1-2"/>
    <property type="match status" value="1"/>
</dbReference>
<dbReference type="AlphaFoldDB" id="H5SPS3"/>
<dbReference type="SUPFAM" id="SSF50249">
    <property type="entry name" value="Nucleic acid-binding proteins"/>
    <property type="match status" value="6"/>
</dbReference>
<dbReference type="InterPro" id="IPR012340">
    <property type="entry name" value="NA-bd_OB-fold"/>
</dbReference>
<keyword evidence="5" id="KW-0687">Ribonucleoprotein</keyword>
<evidence type="ECO:0000256" key="5">
    <source>
        <dbReference type="ARBA" id="ARBA00023274"/>
    </source>
</evidence>
<dbReference type="InterPro" id="IPR050437">
    <property type="entry name" value="Ribos_protein_bS1-like"/>
</dbReference>
<dbReference type="PANTHER" id="PTHR10724:SF7">
    <property type="entry name" value="SMALL RIBOSOMAL SUBUNIT PROTEIN BS1C"/>
    <property type="match status" value="1"/>
</dbReference>
<reference evidence="9" key="2">
    <citation type="journal article" date="2012" name="PLoS ONE">
        <title>A Deeply Branching Thermophilic Bacterium with an Ancient Acetyl-CoA Pathway Dominates a Subsurface Ecosystem.</title>
        <authorList>
            <person name="Takami H."/>
            <person name="Noguchi H."/>
            <person name="Takaki Y."/>
            <person name="Uchiyama I."/>
            <person name="Toyoda A."/>
            <person name="Nishi S."/>
            <person name="Chee G.-J."/>
            <person name="Arai W."/>
            <person name="Nunoura T."/>
            <person name="Itoh T."/>
            <person name="Hattori M."/>
            <person name="Takai K."/>
        </authorList>
    </citation>
    <scope>NUCLEOTIDE SEQUENCE</scope>
</reference>
<evidence type="ECO:0000256" key="7">
    <source>
        <dbReference type="ARBA" id="ARBA00035517"/>
    </source>
</evidence>
<sequence length="593" mass="66124">MGINARNDDERGTNAMDVNNMEQPVTEAQSLGVSPAPTEPEAIPTSESFGDLLGSLDEQTTTTLAVGQMLTGKVLAIGEDLTVIDIGYKTEGVIPTEELQISLKEITIGDEIPVIVKHLESPDGYVKLSYAEAQRKLVWAAIDRAFKTGAPITGRITERIKGGLKVNLGGVEAFLPASQVDLRQVRNLEAWKGREIEARVIKVNRRQQNIVLSRRALLEEEEARRRAQILSQLEEGYIVEGRVKSLADYGAFVDIGGIDGLLHITDISWKKIAHPKEVFTVGEVIQVKILKIDRETGRINLGYKQLWPNPWDTLAERLPPGSRVKGKVTRVTDYGAFVEVEEGIEGLIHASELTWEKRPKHPSKYVSPGDEVLVEVLQVDAQNRRLSLSLRQLQPDPWRLFAETHSIGARVRGRVRGITDFGAFVEVEKGIEGLVHVSDISRRRVKHPSEVLKKGQEVEAIIKELDLAARRLGLSMKELEPDPWEEFFNTHRVGDIVRGKVVRFASFGAFVDVGGVEGLCHISELSDEHVEKPEDVVQIGEELDFRILRLNPEERRIALSARAARHDREPAYTIGEDTGRIASLGEIARQREE</sequence>
<dbReference type="Pfam" id="PF00575">
    <property type="entry name" value="S1"/>
    <property type="match status" value="6"/>
</dbReference>
<evidence type="ECO:0000256" key="4">
    <source>
        <dbReference type="ARBA" id="ARBA00022980"/>
    </source>
</evidence>
<feature type="domain" description="S1 motif" evidence="8">
    <location>
        <begin position="408"/>
        <end position="477"/>
    </location>
</feature>
<accession>H5SPS3</accession>
<dbReference type="InterPro" id="IPR035104">
    <property type="entry name" value="Ribosomal_protein_S1-like"/>
</dbReference>
<feature type="domain" description="S1 motif" evidence="8">
    <location>
        <begin position="149"/>
        <end position="215"/>
    </location>
</feature>
<feature type="domain" description="S1 motif" evidence="8">
    <location>
        <begin position="236"/>
        <end position="304"/>
    </location>
</feature>
<evidence type="ECO:0000313" key="9">
    <source>
        <dbReference type="EMBL" id="BAL58159.1"/>
    </source>
</evidence>
<feature type="domain" description="S1 motif" evidence="8">
    <location>
        <begin position="321"/>
        <end position="391"/>
    </location>
</feature>
<dbReference type="FunFam" id="2.40.50.140:FF:000051">
    <property type="entry name" value="RNA-binding transcriptional accessory protein"/>
    <property type="match status" value="1"/>
</dbReference>
<evidence type="ECO:0000256" key="6">
    <source>
        <dbReference type="ARBA" id="ARBA00035293"/>
    </source>
</evidence>
<dbReference type="GO" id="GO:0003729">
    <property type="term" value="F:mRNA binding"/>
    <property type="evidence" value="ECO:0007669"/>
    <property type="project" value="UniProtKB-ARBA"/>
</dbReference>
<reference evidence="9" key="1">
    <citation type="journal article" date="2005" name="Environ. Microbiol.">
        <title>Genetic and functional properties of uncultivated thermophilic crenarchaeotes from a subsurface gold mine as revealed by analysis of genome fragments.</title>
        <authorList>
            <person name="Nunoura T."/>
            <person name="Hirayama H."/>
            <person name="Takami H."/>
            <person name="Oida H."/>
            <person name="Nishi S."/>
            <person name="Shimamura S."/>
            <person name="Suzuki Y."/>
            <person name="Inagaki F."/>
            <person name="Takai K."/>
            <person name="Nealson K.H."/>
            <person name="Horikoshi K."/>
        </authorList>
    </citation>
    <scope>NUCLEOTIDE SEQUENCE</scope>
</reference>
<dbReference type="CDD" id="cd05687">
    <property type="entry name" value="S1_RPS1_repeat_ec1_hs1"/>
    <property type="match status" value="1"/>
</dbReference>
<dbReference type="InterPro" id="IPR003029">
    <property type="entry name" value="S1_domain"/>
</dbReference>
<gene>
    <name evidence="9" type="ORF">HGMM_F54F02C42</name>
</gene>
<dbReference type="CDD" id="cd05688">
    <property type="entry name" value="S1_RPS1_repeat_ec3"/>
    <property type="match status" value="3"/>
</dbReference>
<evidence type="ECO:0000256" key="1">
    <source>
        <dbReference type="ARBA" id="ARBA00006767"/>
    </source>
</evidence>
<dbReference type="PANTHER" id="PTHR10724">
    <property type="entry name" value="30S RIBOSOMAL PROTEIN S1"/>
    <property type="match status" value="1"/>
</dbReference>
<evidence type="ECO:0000259" key="8">
    <source>
        <dbReference type="PROSITE" id="PS50126"/>
    </source>
</evidence>
<protein>
    <recommendedName>
        <fullName evidence="6">Small ribosomal subunit protein bS1</fullName>
    </recommendedName>
    <alternativeName>
        <fullName evidence="7">30S ribosomal protein S1</fullName>
    </alternativeName>
</protein>
<dbReference type="SMART" id="SM00316">
    <property type="entry name" value="S1"/>
    <property type="match status" value="6"/>
</dbReference>
<evidence type="ECO:0000256" key="3">
    <source>
        <dbReference type="ARBA" id="ARBA00022884"/>
    </source>
</evidence>
<dbReference type="FunFam" id="2.40.50.140:FF:000011">
    <property type="entry name" value="30S ribosomal protein S1"/>
    <property type="match status" value="1"/>
</dbReference>
<feature type="domain" description="S1 motif" evidence="8">
    <location>
        <begin position="67"/>
        <end position="131"/>
    </location>
</feature>
<organism evidence="9">
    <name type="scientific">uncultured Acidobacteriota bacterium</name>
    <dbReference type="NCBI Taxonomy" id="171953"/>
    <lineage>
        <taxon>Bacteria</taxon>
        <taxon>Pseudomonadati</taxon>
        <taxon>Acidobacteriota</taxon>
        <taxon>environmental samples</taxon>
    </lineage>
</organism>
<dbReference type="Gene3D" id="2.40.50.140">
    <property type="entry name" value="Nucleic acid-binding proteins"/>
    <property type="match status" value="6"/>
</dbReference>
<comment type="similarity">
    <text evidence="1">Belongs to the bacterial ribosomal protein bS1 family.</text>
</comment>
<keyword evidence="3" id="KW-0694">RNA-binding</keyword>
<proteinExistence type="inferred from homology"/>
<dbReference type="EMBL" id="AP011794">
    <property type="protein sequence ID" value="BAL58159.1"/>
    <property type="molecule type" value="Genomic_DNA"/>
</dbReference>
<dbReference type="GO" id="GO:0003735">
    <property type="term" value="F:structural constituent of ribosome"/>
    <property type="evidence" value="ECO:0007669"/>
    <property type="project" value="TreeGrafter"/>
</dbReference>
<dbReference type="CDD" id="cd04465">
    <property type="entry name" value="S1_RPS1_repeat_ec2_hs2"/>
    <property type="match status" value="1"/>
</dbReference>
<dbReference type="PRINTS" id="PR00681">
    <property type="entry name" value="RIBOSOMALS1"/>
</dbReference>